<keyword evidence="5" id="KW-1185">Reference proteome</keyword>
<reference evidence="4 5" key="1">
    <citation type="submission" date="2016-01" db="EMBL/GenBank/DDBJ databases">
        <title>Genome sequencing of Roseivirga spongicola UST030701-084.</title>
        <authorList>
            <person name="Selvaratnam C."/>
            <person name="Thevarajoo S."/>
            <person name="Goh K.M."/>
            <person name="Ee R."/>
            <person name="Chan K.-G."/>
            <person name="Chong C.S."/>
        </authorList>
    </citation>
    <scope>NUCLEOTIDE SEQUENCE [LARGE SCALE GENOMIC DNA]</scope>
    <source>
        <strain evidence="4 5">UST030701-084</strain>
    </source>
</reference>
<dbReference type="RefSeq" id="WP_068222458.1">
    <property type="nucleotide sequence ID" value="NZ_CP139724.1"/>
</dbReference>
<evidence type="ECO:0000256" key="1">
    <source>
        <dbReference type="ARBA" id="ARBA00004167"/>
    </source>
</evidence>
<dbReference type="SMART" id="SM00244">
    <property type="entry name" value="PHB"/>
    <property type="match status" value="1"/>
</dbReference>
<dbReference type="Proteomes" id="UP000075606">
    <property type="component" value="Unassembled WGS sequence"/>
</dbReference>
<feature type="domain" description="Band 7" evidence="3">
    <location>
        <begin position="26"/>
        <end position="192"/>
    </location>
</feature>
<sequence length="274" mass="30718">MDNRRLLPIIIISVIALIVVIGLSSSIFYTIQANERAVLFKKFSGGLDKENVIQPGFHMKAPWNDLITFDVAESKAEETMDVLDKNGLSIQVDVSVRFYPKFDRIGHIYERFRLGYINTLVVPEVRSTVRQVMGRFTAEEIFSTKRAEVETAIRTETANVLGNETNNVEMTALLIRSIILPEKIKQAIENKLQQEQEALAYQYRLDKEKSEAERKKIAAEGEAQANRIVNSSLTPNLLKMRGIEATLKLAESQNSKVVVIGQGEGGLPLILGNN</sequence>
<keyword evidence="2" id="KW-0472">Membrane</keyword>
<name>A0A150X4W0_9BACT</name>
<evidence type="ECO:0000259" key="3">
    <source>
        <dbReference type="SMART" id="SM00244"/>
    </source>
</evidence>
<evidence type="ECO:0000256" key="2">
    <source>
        <dbReference type="SAM" id="Phobius"/>
    </source>
</evidence>
<dbReference type="InterPro" id="IPR036013">
    <property type="entry name" value="Band_7/SPFH_dom_sf"/>
</dbReference>
<gene>
    <name evidence="4" type="ORF">AWW68_13660</name>
</gene>
<dbReference type="OrthoDB" id="9792660at2"/>
<comment type="caution">
    <text evidence="4">The sequence shown here is derived from an EMBL/GenBank/DDBJ whole genome shotgun (WGS) entry which is preliminary data.</text>
</comment>
<dbReference type="InterPro" id="IPR001107">
    <property type="entry name" value="Band_7"/>
</dbReference>
<keyword evidence="2" id="KW-1133">Transmembrane helix</keyword>
<dbReference type="Pfam" id="PF01145">
    <property type="entry name" value="Band_7"/>
    <property type="match status" value="1"/>
</dbReference>
<proteinExistence type="predicted"/>
<dbReference type="EMBL" id="LRPC01000028">
    <property type="protein sequence ID" value="KYG73724.1"/>
    <property type="molecule type" value="Genomic_DNA"/>
</dbReference>
<evidence type="ECO:0000313" key="5">
    <source>
        <dbReference type="Proteomes" id="UP000075606"/>
    </source>
</evidence>
<evidence type="ECO:0000313" key="4">
    <source>
        <dbReference type="EMBL" id="KYG73724.1"/>
    </source>
</evidence>
<dbReference type="PANTHER" id="PTHR23222:SF0">
    <property type="entry name" value="PROHIBITIN 1"/>
    <property type="match status" value="1"/>
</dbReference>
<accession>A0A150X4W0</accession>
<dbReference type="GO" id="GO:0016020">
    <property type="term" value="C:membrane"/>
    <property type="evidence" value="ECO:0007669"/>
    <property type="project" value="UniProtKB-SubCell"/>
</dbReference>
<organism evidence="4 5">
    <name type="scientific">Roseivirga spongicola</name>
    <dbReference type="NCBI Taxonomy" id="333140"/>
    <lineage>
        <taxon>Bacteria</taxon>
        <taxon>Pseudomonadati</taxon>
        <taxon>Bacteroidota</taxon>
        <taxon>Cytophagia</taxon>
        <taxon>Cytophagales</taxon>
        <taxon>Roseivirgaceae</taxon>
        <taxon>Roseivirga</taxon>
    </lineage>
</organism>
<dbReference type="SUPFAM" id="SSF117892">
    <property type="entry name" value="Band 7/SPFH domain"/>
    <property type="match status" value="1"/>
</dbReference>
<dbReference type="InterPro" id="IPR000163">
    <property type="entry name" value="Prohibitin"/>
</dbReference>
<protein>
    <submittedName>
        <fullName evidence="4">Peptidase</fullName>
    </submittedName>
</protein>
<dbReference type="STRING" id="333140.AWW68_13660"/>
<comment type="subcellular location">
    <subcellularLocation>
        <location evidence="1">Membrane</location>
        <topology evidence="1">Single-pass membrane protein</topology>
    </subcellularLocation>
</comment>
<keyword evidence="2" id="KW-0812">Transmembrane</keyword>
<dbReference type="PANTHER" id="PTHR23222">
    <property type="entry name" value="PROHIBITIN"/>
    <property type="match status" value="1"/>
</dbReference>
<dbReference type="CDD" id="cd03401">
    <property type="entry name" value="SPFH_prohibitin"/>
    <property type="match status" value="1"/>
</dbReference>
<feature type="transmembrane region" description="Helical" evidence="2">
    <location>
        <begin position="6"/>
        <end position="31"/>
    </location>
</feature>
<dbReference type="AlphaFoldDB" id="A0A150X4W0"/>
<dbReference type="Gene3D" id="3.30.479.30">
    <property type="entry name" value="Band 7 domain"/>
    <property type="match status" value="1"/>
</dbReference>